<comment type="subcellular location">
    <subcellularLocation>
        <location evidence="1">Cell membrane</location>
    </subcellularLocation>
</comment>
<dbReference type="PANTHER" id="PTHR32089:SF120">
    <property type="entry name" value="METHYL-ACCEPTING CHEMOTAXIS PROTEIN TLPQ"/>
    <property type="match status" value="1"/>
</dbReference>
<evidence type="ECO:0000256" key="1">
    <source>
        <dbReference type="ARBA" id="ARBA00004236"/>
    </source>
</evidence>
<evidence type="ECO:0000256" key="8">
    <source>
        <dbReference type="ARBA" id="ARBA00023224"/>
    </source>
</evidence>
<dbReference type="Pfam" id="PF00015">
    <property type="entry name" value="MCPsignal"/>
    <property type="match status" value="1"/>
</dbReference>
<dbReference type="GO" id="GO:0004888">
    <property type="term" value="F:transmembrane signaling receptor activity"/>
    <property type="evidence" value="ECO:0007669"/>
    <property type="project" value="InterPro"/>
</dbReference>
<gene>
    <name evidence="13" type="ORF">CEG18_23070</name>
</gene>
<evidence type="ECO:0000256" key="10">
    <source>
        <dbReference type="PROSITE-ProRule" id="PRU00284"/>
    </source>
</evidence>
<dbReference type="PANTHER" id="PTHR32089">
    <property type="entry name" value="METHYL-ACCEPTING CHEMOTAXIS PROTEIN MCPB"/>
    <property type="match status" value="1"/>
</dbReference>
<dbReference type="SUPFAM" id="SSF58104">
    <property type="entry name" value="Methyl-accepting chemotaxis protein (MCP) signaling domain"/>
    <property type="match status" value="1"/>
</dbReference>
<evidence type="ECO:0000256" key="7">
    <source>
        <dbReference type="ARBA" id="ARBA00023136"/>
    </source>
</evidence>
<dbReference type="SMART" id="SM00283">
    <property type="entry name" value="MA"/>
    <property type="match status" value="1"/>
</dbReference>
<protein>
    <submittedName>
        <fullName evidence="13">Chemotaxis protein</fullName>
    </submittedName>
</protein>
<comment type="similarity">
    <text evidence="9">Belongs to the methyl-accepting chemotaxis (MCP) protein family.</text>
</comment>
<dbReference type="Gene3D" id="1.10.287.950">
    <property type="entry name" value="Methyl-accepting chemotaxis protein"/>
    <property type="match status" value="1"/>
</dbReference>
<dbReference type="InterPro" id="IPR004090">
    <property type="entry name" value="Chemotax_Me-accpt_rcpt"/>
</dbReference>
<accession>A0A246F501</accession>
<dbReference type="eggNOG" id="COG0840">
    <property type="taxonomic scope" value="Bacteria"/>
</dbReference>
<sequence>MGIAHPRIVLILTLQTCGLVLLFIAQALGGWPLSLCLLLMAGLLWGPWFIREKAAPAGALAVLPDVAELTRELSQGTSRNALSAAGVSFSVQRLVEKLESQVVAAEQIVGSAEVMIHTERATSNLARQAKEAATLARAGSDTGRSELQAAIDCMRQLSQRASASRALIETLNARSEDIQRVTQVIQSIASQTNLLALNAAIEAARAGEHGRGFAVVAEEVRGLAGRTAEATDEVGQMIEDIQRQTGEVVEQIRQLTDDLGLGVSQVESTGRQLQDIAGLAATVETQITEIAEGAEINRNQLDSLFSAVEQVRGDLRASDEQTHRLADAAMQLESQAETISERLAEVALDDYHQRIYDLARAGAQAIGAKFEADVDSGRIGFDDLFDRDYQPMPGTRPQKFRTRFDRYTDEVLPRIQEDLLQRHEGLVFAIACTAEGYVPTHNRAFSHPPSGDLQVDMLKSRSKRLFNDRTGVRCGSHNQPMLLQTYCRDTGELMHDLSVPIYVRGRQWGGLRLGYRPEA</sequence>
<proteinExistence type="inferred from homology"/>
<evidence type="ECO:0000256" key="9">
    <source>
        <dbReference type="ARBA" id="ARBA00029447"/>
    </source>
</evidence>
<evidence type="ECO:0000256" key="6">
    <source>
        <dbReference type="ARBA" id="ARBA00022989"/>
    </source>
</evidence>
<evidence type="ECO:0000313" key="14">
    <source>
        <dbReference type="Proteomes" id="UP000198145"/>
    </source>
</evidence>
<evidence type="ECO:0000259" key="12">
    <source>
        <dbReference type="PROSITE" id="PS50111"/>
    </source>
</evidence>
<dbReference type="GO" id="GO:0005886">
    <property type="term" value="C:plasma membrane"/>
    <property type="evidence" value="ECO:0007669"/>
    <property type="project" value="UniProtKB-SubCell"/>
</dbReference>
<keyword evidence="3" id="KW-0488">Methylation</keyword>
<keyword evidence="7 11" id="KW-0472">Membrane</keyword>
<keyword evidence="6 11" id="KW-1133">Transmembrane helix</keyword>
<evidence type="ECO:0000256" key="5">
    <source>
        <dbReference type="ARBA" id="ARBA00022692"/>
    </source>
</evidence>
<feature type="domain" description="Methyl-accepting transducer" evidence="12">
    <location>
        <begin position="76"/>
        <end position="312"/>
    </location>
</feature>
<keyword evidence="5 11" id="KW-0812">Transmembrane</keyword>
<evidence type="ECO:0000256" key="3">
    <source>
        <dbReference type="ARBA" id="ARBA00022481"/>
    </source>
</evidence>
<evidence type="ECO:0000256" key="4">
    <source>
        <dbReference type="ARBA" id="ARBA00022500"/>
    </source>
</evidence>
<dbReference type="AlphaFoldDB" id="A0A246F501"/>
<dbReference type="InterPro" id="IPR004089">
    <property type="entry name" value="MCPsignal_dom"/>
</dbReference>
<evidence type="ECO:0000313" key="13">
    <source>
        <dbReference type="EMBL" id="OWP48284.1"/>
    </source>
</evidence>
<dbReference type="CDD" id="cd11386">
    <property type="entry name" value="MCP_signal"/>
    <property type="match status" value="1"/>
</dbReference>
<reference evidence="13 14" key="1">
    <citation type="submission" date="2017-06" db="EMBL/GenBank/DDBJ databases">
        <title>Draft genome of Pseudomonas nitroreducens DF05.</title>
        <authorList>
            <person name="Iyer R."/>
        </authorList>
    </citation>
    <scope>NUCLEOTIDE SEQUENCE [LARGE SCALE GENOMIC DNA]</scope>
    <source>
        <strain evidence="13 14">DF05</strain>
    </source>
</reference>
<evidence type="ECO:0000256" key="11">
    <source>
        <dbReference type="SAM" id="Phobius"/>
    </source>
</evidence>
<dbReference type="GO" id="GO:0006935">
    <property type="term" value="P:chemotaxis"/>
    <property type="evidence" value="ECO:0007669"/>
    <property type="project" value="UniProtKB-KW"/>
</dbReference>
<evidence type="ECO:0000256" key="2">
    <source>
        <dbReference type="ARBA" id="ARBA00022475"/>
    </source>
</evidence>
<feature type="transmembrane region" description="Helical" evidence="11">
    <location>
        <begin position="7"/>
        <end position="25"/>
    </location>
</feature>
<dbReference type="PROSITE" id="PS50111">
    <property type="entry name" value="CHEMOTAXIS_TRANSDUC_2"/>
    <property type="match status" value="1"/>
</dbReference>
<comment type="caution">
    <text evidence="13">The sequence shown here is derived from an EMBL/GenBank/DDBJ whole genome shotgun (WGS) entry which is preliminary data.</text>
</comment>
<dbReference type="GO" id="GO:0007165">
    <property type="term" value="P:signal transduction"/>
    <property type="evidence" value="ECO:0007669"/>
    <property type="project" value="UniProtKB-KW"/>
</dbReference>
<dbReference type="STRING" id="46680.GCA_000807755_06548"/>
<organism evidence="13 14">
    <name type="scientific">Pseudomonas nitroreducens</name>
    <dbReference type="NCBI Taxonomy" id="46680"/>
    <lineage>
        <taxon>Bacteria</taxon>
        <taxon>Pseudomonadati</taxon>
        <taxon>Pseudomonadota</taxon>
        <taxon>Gammaproteobacteria</taxon>
        <taxon>Pseudomonadales</taxon>
        <taxon>Pseudomonadaceae</taxon>
        <taxon>Pseudomonas</taxon>
    </lineage>
</organism>
<dbReference type="PRINTS" id="PR00260">
    <property type="entry name" value="CHEMTRNSDUCR"/>
</dbReference>
<keyword evidence="8 10" id="KW-0807">Transducer</keyword>
<dbReference type="Proteomes" id="UP000198145">
    <property type="component" value="Unassembled WGS sequence"/>
</dbReference>
<dbReference type="EMBL" id="NJBA01000009">
    <property type="protein sequence ID" value="OWP48284.1"/>
    <property type="molecule type" value="Genomic_DNA"/>
</dbReference>
<name>A0A246F501_PSENT</name>
<keyword evidence="4" id="KW-0145">Chemotaxis</keyword>
<keyword evidence="2" id="KW-1003">Cell membrane</keyword>